<proteinExistence type="predicted"/>
<organism evidence="1 2">
    <name type="scientific">Stephania japonica</name>
    <dbReference type="NCBI Taxonomy" id="461633"/>
    <lineage>
        <taxon>Eukaryota</taxon>
        <taxon>Viridiplantae</taxon>
        <taxon>Streptophyta</taxon>
        <taxon>Embryophyta</taxon>
        <taxon>Tracheophyta</taxon>
        <taxon>Spermatophyta</taxon>
        <taxon>Magnoliopsida</taxon>
        <taxon>Ranunculales</taxon>
        <taxon>Menispermaceae</taxon>
        <taxon>Menispermoideae</taxon>
        <taxon>Cissampelideae</taxon>
        <taxon>Stephania</taxon>
    </lineage>
</organism>
<keyword evidence="2" id="KW-1185">Reference proteome</keyword>
<comment type="caution">
    <text evidence="1">The sequence shown here is derived from an EMBL/GenBank/DDBJ whole genome shotgun (WGS) entry which is preliminary data.</text>
</comment>
<sequence length="64" mass="7392">MNNISCSLFQSFGHYTYSHSRRNRDQLDLPCKKDPKARYSTASNSPKEIFSHSFSVEDLAFCID</sequence>
<dbReference type="AlphaFoldDB" id="A0AAP0I7K3"/>
<name>A0AAP0I7K3_9MAGN</name>
<evidence type="ECO:0000313" key="2">
    <source>
        <dbReference type="Proteomes" id="UP001417504"/>
    </source>
</evidence>
<accession>A0AAP0I7K3</accession>
<protein>
    <submittedName>
        <fullName evidence="1">Uncharacterized protein</fullName>
    </submittedName>
</protein>
<dbReference type="Proteomes" id="UP001417504">
    <property type="component" value="Unassembled WGS sequence"/>
</dbReference>
<evidence type="ECO:0000313" key="1">
    <source>
        <dbReference type="EMBL" id="KAK9110085.1"/>
    </source>
</evidence>
<dbReference type="EMBL" id="JBBNAE010000007">
    <property type="protein sequence ID" value="KAK9110085.1"/>
    <property type="molecule type" value="Genomic_DNA"/>
</dbReference>
<gene>
    <name evidence="1" type="ORF">Sjap_018145</name>
</gene>
<reference evidence="1 2" key="1">
    <citation type="submission" date="2024-01" db="EMBL/GenBank/DDBJ databases">
        <title>Genome assemblies of Stephania.</title>
        <authorList>
            <person name="Yang L."/>
        </authorList>
    </citation>
    <scope>NUCLEOTIDE SEQUENCE [LARGE SCALE GENOMIC DNA]</scope>
    <source>
        <strain evidence="1">QJT</strain>
        <tissue evidence="1">Leaf</tissue>
    </source>
</reference>